<dbReference type="InterPro" id="IPR050951">
    <property type="entry name" value="Retrovirus_Pol_polyprotein"/>
</dbReference>
<dbReference type="Gene3D" id="1.10.340.70">
    <property type="match status" value="1"/>
</dbReference>
<dbReference type="EMBL" id="BQXS01001812">
    <property type="protein sequence ID" value="GKT31094.1"/>
    <property type="molecule type" value="Genomic_DNA"/>
</dbReference>
<evidence type="ECO:0000313" key="2">
    <source>
        <dbReference type="EMBL" id="GKT31094.1"/>
    </source>
</evidence>
<evidence type="ECO:0000259" key="1">
    <source>
        <dbReference type="PROSITE" id="PS50994"/>
    </source>
</evidence>
<dbReference type="PANTHER" id="PTHR37984">
    <property type="entry name" value="PROTEIN CBG26694"/>
    <property type="match status" value="1"/>
</dbReference>
<gene>
    <name evidence="2" type="ORF">ADUPG1_001841</name>
</gene>
<dbReference type="PANTHER" id="PTHR37984:SF5">
    <property type="entry name" value="PROTEIN NYNRIN-LIKE"/>
    <property type="match status" value="1"/>
</dbReference>
<dbReference type="Gene3D" id="3.30.420.10">
    <property type="entry name" value="Ribonuclease H-like superfamily/Ribonuclease H"/>
    <property type="match status" value="1"/>
</dbReference>
<reference evidence="2" key="1">
    <citation type="submission" date="2022-03" db="EMBL/GenBank/DDBJ databases">
        <title>Draft genome sequence of Aduncisulcus paluster, a free-living microaerophilic Fornicata.</title>
        <authorList>
            <person name="Yuyama I."/>
            <person name="Kume K."/>
            <person name="Tamura T."/>
            <person name="Inagaki Y."/>
            <person name="Hashimoto T."/>
        </authorList>
    </citation>
    <scope>NUCLEOTIDE SEQUENCE</scope>
    <source>
        <strain evidence="2">NY0171</strain>
    </source>
</reference>
<accession>A0ABQ5KIG5</accession>
<dbReference type="InterPro" id="IPR041588">
    <property type="entry name" value="Integrase_H2C2"/>
</dbReference>
<dbReference type="InterPro" id="IPR012337">
    <property type="entry name" value="RNaseH-like_sf"/>
</dbReference>
<dbReference type="Proteomes" id="UP001057375">
    <property type="component" value="Unassembled WGS sequence"/>
</dbReference>
<protein>
    <recommendedName>
        <fullName evidence="1">Integrase catalytic domain-containing protein</fullName>
    </recommendedName>
</protein>
<comment type="caution">
    <text evidence="2">The sequence shown here is derived from an EMBL/GenBank/DDBJ whole genome shotgun (WGS) entry which is preliminary data.</text>
</comment>
<dbReference type="InterPro" id="IPR036397">
    <property type="entry name" value="RNaseH_sf"/>
</dbReference>
<feature type="domain" description="Integrase catalytic" evidence="1">
    <location>
        <begin position="228"/>
        <end position="276"/>
    </location>
</feature>
<feature type="non-terminal residue" evidence="2">
    <location>
        <position position="1"/>
    </location>
</feature>
<dbReference type="PROSITE" id="PS50994">
    <property type="entry name" value="INTEGRASE"/>
    <property type="match status" value="1"/>
</dbReference>
<feature type="non-terminal residue" evidence="2">
    <location>
        <position position="276"/>
    </location>
</feature>
<keyword evidence="3" id="KW-1185">Reference proteome</keyword>
<name>A0ABQ5KIG5_9EUKA</name>
<proteinExistence type="predicted"/>
<dbReference type="InterPro" id="IPR001584">
    <property type="entry name" value="Integrase_cat-core"/>
</dbReference>
<dbReference type="SUPFAM" id="SSF53098">
    <property type="entry name" value="Ribonuclease H-like"/>
    <property type="match status" value="1"/>
</dbReference>
<organism evidence="2 3">
    <name type="scientific">Aduncisulcus paluster</name>
    <dbReference type="NCBI Taxonomy" id="2918883"/>
    <lineage>
        <taxon>Eukaryota</taxon>
        <taxon>Metamonada</taxon>
        <taxon>Carpediemonas-like organisms</taxon>
        <taxon>Aduncisulcus</taxon>
    </lineage>
</organism>
<sequence>DTLSRIGHREVSLQPGEVIKELSNSEADAEILEWRPAHVEARGTPLVGDYPQVPVRDFFEEKKASDDLTPKHVTFICGNVPAKRVMTLQAKEVSPVATESDASGKVVASPSGSHDTREKWIDKIRASQKKHLDSVGWDGKEPDELIQVNGRLVIPEQDKELGKEVLSAVHDDPLAGHVGISKMLECLRSHGVYIRHASDHAKKHVDQCPVCQRLRARLLVRRMMRDTTVSYPFDVVAVDTVGPIVPSDSGYRYLVVMVDMFTRWTEIVPTKTKGAV</sequence>
<dbReference type="Pfam" id="PF17921">
    <property type="entry name" value="Integrase_H2C2"/>
    <property type="match status" value="1"/>
</dbReference>
<evidence type="ECO:0000313" key="3">
    <source>
        <dbReference type="Proteomes" id="UP001057375"/>
    </source>
</evidence>